<dbReference type="InterPro" id="IPR010985">
    <property type="entry name" value="Ribbon_hlx_hlx"/>
</dbReference>
<evidence type="ECO:0000313" key="1">
    <source>
        <dbReference type="EMBL" id="GFZ89571.1"/>
    </source>
</evidence>
<reference evidence="2" key="1">
    <citation type="journal article" date="2019" name="Int. J. Syst. Evol. Microbiol.">
        <title>The Global Catalogue of Microorganisms (GCM) 10K type strain sequencing project: providing services to taxonomists for standard genome sequencing and annotation.</title>
        <authorList>
            <consortium name="The Broad Institute Genomics Platform"/>
            <consortium name="The Broad Institute Genome Sequencing Center for Infectious Disease"/>
            <person name="Wu L."/>
            <person name="Ma J."/>
        </authorList>
    </citation>
    <scope>NUCLEOTIDE SEQUENCE [LARGE SCALE GENOMIC DNA]</scope>
    <source>
        <strain evidence="2">CCM 7327</strain>
    </source>
</reference>
<keyword evidence="2" id="KW-1185">Reference proteome</keyword>
<dbReference type="Proteomes" id="UP000628109">
    <property type="component" value="Unassembled WGS sequence"/>
</dbReference>
<accession>A0ABQ1EVQ6</accession>
<name>A0ABQ1EVQ6_SPHSA</name>
<comment type="caution">
    <text evidence="1">The sequence shown here is derived from an EMBL/GenBank/DDBJ whole genome shotgun (WGS) entry which is preliminary data.</text>
</comment>
<evidence type="ECO:0008006" key="3">
    <source>
        <dbReference type="Google" id="ProtNLM"/>
    </source>
</evidence>
<dbReference type="RefSeq" id="WP_165363353.1">
    <property type="nucleotide sequence ID" value="NZ_BMDU01000003.1"/>
</dbReference>
<gene>
    <name evidence="1" type="ORF">GCM10019071_19400</name>
</gene>
<proteinExistence type="predicted"/>
<dbReference type="EMBL" id="BMDU01000003">
    <property type="protein sequence ID" value="GFZ89571.1"/>
    <property type="molecule type" value="Genomic_DNA"/>
</dbReference>
<sequence length="49" mass="5355">MRDQVHTSLTAFRINPALLAAASAKAKRQGVSLSELLRHAVRKEVRDAA</sequence>
<evidence type="ECO:0000313" key="2">
    <source>
        <dbReference type="Proteomes" id="UP000628109"/>
    </source>
</evidence>
<protein>
    <recommendedName>
        <fullName evidence="3">Ribbon-helix-helix protein CopG domain-containing protein</fullName>
    </recommendedName>
</protein>
<organism evidence="1 2">
    <name type="scientific">Sphingobium fuliginis (strain ATCC 27551)</name>
    <dbReference type="NCBI Taxonomy" id="336203"/>
    <lineage>
        <taxon>Bacteria</taxon>
        <taxon>Pseudomonadati</taxon>
        <taxon>Pseudomonadota</taxon>
        <taxon>Alphaproteobacteria</taxon>
        <taxon>Sphingomonadales</taxon>
        <taxon>Sphingomonadaceae</taxon>
        <taxon>Sphingobium</taxon>
    </lineage>
</organism>
<dbReference type="SUPFAM" id="SSF47598">
    <property type="entry name" value="Ribbon-helix-helix"/>
    <property type="match status" value="1"/>
</dbReference>